<accession>A0A9I9E784</accession>
<sequence>MSSIHIYKFLANKCERLVNKLGLEADGLADDAPKMHHVEEAFVKMLMFSKEENWEIMGRRLEIVLSCTNIRSIYL</sequence>
<evidence type="ECO:0000313" key="1">
    <source>
        <dbReference type="EnsemblPlants" id="MELO3C029674.2.1"/>
    </source>
</evidence>
<name>A0A9I9E784_CUCME</name>
<protein>
    <submittedName>
        <fullName evidence="1">Uncharacterized protein</fullName>
    </submittedName>
</protein>
<reference evidence="1" key="1">
    <citation type="submission" date="2023-03" db="UniProtKB">
        <authorList>
            <consortium name="EnsemblPlants"/>
        </authorList>
    </citation>
    <scope>IDENTIFICATION</scope>
</reference>
<dbReference type="EnsemblPlants" id="MELO3C029674.2.1">
    <property type="protein sequence ID" value="MELO3C029674.2.1"/>
    <property type="gene ID" value="MELO3C029674.2"/>
</dbReference>
<proteinExistence type="predicted"/>
<dbReference type="Gramene" id="MELO3C029674.2.1">
    <property type="protein sequence ID" value="MELO3C029674.2.1"/>
    <property type="gene ID" value="MELO3C029674.2"/>
</dbReference>
<organism evidence="1">
    <name type="scientific">Cucumis melo</name>
    <name type="common">Muskmelon</name>
    <dbReference type="NCBI Taxonomy" id="3656"/>
    <lineage>
        <taxon>Eukaryota</taxon>
        <taxon>Viridiplantae</taxon>
        <taxon>Streptophyta</taxon>
        <taxon>Embryophyta</taxon>
        <taxon>Tracheophyta</taxon>
        <taxon>Spermatophyta</taxon>
        <taxon>Magnoliopsida</taxon>
        <taxon>eudicotyledons</taxon>
        <taxon>Gunneridae</taxon>
        <taxon>Pentapetalae</taxon>
        <taxon>rosids</taxon>
        <taxon>fabids</taxon>
        <taxon>Cucurbitales</taxon>
        <taxon>Cucurbitaceae</taxon>
        <taxon>Benincaseae</taxon>
        <taxon>Cucumis</taxon>
    </lineage>
</organism>
<dbReference type="AlphaFoldDB" id="A0A9I9E784"/>